<accession>A0ABN3SAY0</accession>
<name>A0ABN3SAY0_9ACTN</name>
<evidence type="ECO:0008006" key="3">
    <source>
        <dbReference type="Google" id="ProtNLM"/>
    </source>
</evidence>
<keyword evidence="2" id="KW-1185">Reference proteome</keyword>
<comment type="caution">
    <text evidence="1">The sequence shown here is derived from an EMBL/GenBank/DDBJ whole genome shotgun (WGS) entry which is preliminary data.</text>
</comment>
<proteinExistence type="predicted"/>
<gene>
    <name evidence="1" type="ORF">GCM10010310_12290</name>
</gene>
<reference evidence="1 2" key="1">
    <citation type="journal article" date="2019" name="Int. J. Syst. Evol. Microbiol.">
        <title>The Global Catalogue of Microorganisms (GCM) 10K type strain sequencing project: providing services to taxonomists for standard genome sequencing and annotation.</title>
        <authorList>
            <consortium name="The Broad Institute Genomics Platform"/>
            <consortium name="The Broad Institute Genome Sequencing Center for Infectious Disease"/>
            <person name="Wu L."/>
            <person name="Ma J."/>
        </authorList>
    </citation>
    <scope>NUCLEOTIDE SEQUENCE [LARGE SCALE GENOMIC DNA]</scope>
    <source>
        <strain evidence="1 2">JCM 4531</strain>
    </source>
</reference>
<evidence type="ECO:0000313" key="1">
    <source>
        <dbReference type="EMBL" id="GAA2672169.1"/>
    </source>
</evidence>
<protein>
    <recommendedName>
        <fullName evidence="3">Secreted protein</fullName>
    </recommendedName>
</protein>
<sequence>MGQPLAAAAVAAVSIPAALLVGRWQMRAAMRTAEEAGRAGIAQAEATYRAALDAVRADAGNAYVQWRRSLRRDAYSELLLVAHRVRTAALLLTSGTPDESRARIESGTLATQRKSLGETEDSLTAAWLVVTLEGPRQAAAAAGDLVAACQSFSKSHKNDAIVEEAQHSLQLANQPVLAPGHPLPEFITTVEGLRQLVIESYGHEELMREIVRADQNSPVNVLRHRAYQLLDQIPDLRGPGLVMLTHSLMTLDVDDYEETTSQLNRAQSAFLAAAQSALDAEAGTQSHW</sequence>
<dbReference type="Proteomes" id="UP001499989">
    <property type="component" value="Unassembled WGS sequence"/>
</dbReference>
<evidence type="ECO:0000313" key="2">
    <source>
        <dbReference type="Proteomes" id="UP001499989"/>
    </source>
</evidence>
<dbReference type="EMBL" id="BAAASK010000002">
    <property type="protein sequence ID" value="GAA2672169.1"/>
    <property type="molecule type" value="Genomic_DNA"/>
</dbReference>
<organism evidence="1 2">
    <name type="scientific">Streptomyces violaceolatus</name>
    <dbReference type="NCBI Taxonomy" id="67378"/>
    <lineage>
        <taxon>Bacteria</taxon>
        <taxon>Bacillati</taxon>
        <taxon>Actinomycetota</taxon>
        <taxon>Actinomycetes</taxon>
        <taxon>Kitasatosporales</taxon>
        <taxon>Streptomycetaceae</taxon>
        <taxon>Streptomyces</taxon>
        <taxon>Streptomyces violaceoruber group</taxon>
    </lineage>
</organism>